<name>A0A6M1TS09_9RHOB</name>
<dbReference type="InterPro" id="IPR036942">
    <property type="entry name" value="Beta-barrel_TonB_sf"/>
</dbReference>
<dbReference type="InterPro" id="IPR000531">
    <property type="entry name" value="Beta-barrel_TonB"/>
</dbReference>
<keyword evidence="8 10" id="KW-0472">Membrane</keyword>
<dbReference type="GO" id="GO:0009279">
    <property type="term" value="C:cell outer membrane"/>
    <property type="evidence" value="ECO:0007669"/>
    <property type="project" value="UniProtKB-SubCell"/>
</dbReference>
<feature type="chain" id="PRO_5026861228" evidence="13">
    <location>
        <begin position="20"/>
        <end position="611"/>
    </location>
</feature>
<keyword evidence="6" id="KW-0406">Ion transport</keyword>
<dbReference type="GO" id="GO:0015889">
    <property type="term" value="P:cobalamin transport"/>
    <property type="evidence" value="ECO:0007669"/>
    <property type="project" value="TreeGrafter"/>
</dbReference>
<comment type="subcellular location">
    <subcellularLocation>
        <location evidence="1 10">Cell outer membrane</location>
        <topology evidence="1 10">Multi-pass membrane protein</topology>
    </subcellularLocation>
</comment>
<dbReference type="InterPro" id="IPR010917">
    <property type="entry name" value="TonB_rcpt_CS"/>
</dbReference>
<proteinExistence type="inferred from homology"/>
<accession>A0A6M1TS09</accession>
<protein>
    <submittedName>
        <fullName evidence="16">TonB-dependent receptor</fullName>
    </submittedName>
</protein>
<feature type="domain" description="TonB-dependent receptor-like beta-barrel" evidence="14">
    <location>
        <begin position="177"/>
        <end position="585"/>
    </location>
</feature>
<keyword evidence="4 10" id="KW-0812">Transmembrane</keyword>
<dbReference type="GO" id="GO:0006811">
    <property type="term" value="P:monoatomic ion transport"/>
    <property type="evidence" value="ECO:0007669"/>
    <property type="project" value="UniProtKB-KW"/>
</dbReference>
<keyword evidence="9 10" id="KW-0998">Cell outer membrane</keyword>
<dbReference type="SUPFAM" id="SSF56935">
    <property type="entry name" value="Porins"/>
    <property type="match status" value="1"/>
</dbReference>
<dbReference type="InterPro" id="IPR039426">
    <property type="entry name" value="TonB-dep_rcpt-like"/>
</dbReference>
<dbReference type="PANTHER" id="PTHR30069:SF53">
    <property type="entry name" value="COLICIN I RECEPTOR-RELATED"/>
    <property type="match status" value="1"/>
</dbReference>
<evidence type="ECO:0000313" key="16">
    <source>
        <dbReference type="EMBL" id="NGQ89836.1"/>
    </source>
</evidence>
<dbReference type="AlphaFoldDB" id="A0A6M1TS09"/>
<comment type="similarity">
    <text evidence="10 12">Belongs to the TonB-dependent receptor family.</text>
</comment>
<feature type="signal peptide" evidence="13">
    <location>
        <begin position="1"/>
        <end position="19"/>
    </location>
</feature>
<dbReference type="PROSITE" id="PS01156">
    <property type="entry name" value="TONB_DEPENDENT_REC_2"/>
    <property type="match status" value="1"/>
</dbReference>
<evidence type="ECO:0000256" key="5">
    <source>
        <dbReference type="ARBA" id="ARBA00022729"/>
    </source>
</evidence>
<evidence type="ECO:0000313" key="17">
    <source>
        <dbReference type="Proteomes" id="UP000474758"/>
    </source>
</evidence>
<evidence type="ECO:0000256" key="4">
    <source>
        <dbReference type="ARBA" id="ARBA00022692"/>
    </source>
</evidence>
<keyword evidence="17" id="KW-1185">Reference proteome</keyword>
<evidence type="ECO:0000256" key="12">
    <source>
        <dbReference type="RuleBase" id="RU003357"/>
    </source>
</evidence>
<dbReference type="InterPro" id="IPR037066">
    <property type="entry name" value="Plug_dom_sf"/>
</dbReference>
<evidence type="ECO:0000256" key="13">
    <source>
        <dbReference type="SAM" id="SignalP"/>
    </source>
</evidence>
<evidence type="ECO:0000256" key="7">
    <source>
        <dbReference type="ARBA" id="ARBA00023077"/>
    </source>
</evidence>
<dbReference type="Pfam" id="PF00593">
    <property type="entry name" value="TonB_dep_Rec_b-barrel"/>
    <property type="match status" value="1"/>
</dbReference>
<evidence type="ECO:0000259" key="14">
    <source>
        <dbReference type="Pfam" id="PF00593"/>
    </source>
</evidence>
<evidence type="ECO:0000256" key="10">
    <source>
        <dbReference type="PROSITE-ProRule" id="PRU01360"/>
    </source>
</evidence>
<feature type="domain" description="TonB-dependent receptor plug" evidence="15">
    <location>
        <begin position="44"/>
        <end position="151"/>
    </location>
</feature>
<evidence type="ECO:0000256" key="8">
    <source>
        <dbReference type="ARBA" id="ARBA00023136"/>
    </source>
</evidence>
<evidence type="ECO:0000256" key="2">
    <source>
        <dbReference type="ARBA" id="ARBA00022448"/>
    </source>
</evidence>
<dbReference type="Gene3D" id="2.40.170.20">
    <property type="entry name" value="TonB-dependent receptor, beta-barrel domain"/>
    <property type="match status" value="1"/>
</dbReference>
<sequence>MKRLSISLVALLAALPAFAQTTDNEEIILDDIVVSPNRTALALNRTGSTVTVIDEAALDRAGDQSVATILSRIPGVQVTRQGPAGTQAKLRIRGATPRYTAVYIDGVRVDDPTGIATEFDFATLRTSDISRIEVLRGSQSALYGGSAIAGVVNITTKRPEAPGFTQSLAVEAGSYGTVEGSYSLGYSDDRWSAALTVSVYESEGFSAYDTLPRTPGLEDDGLSSQRLSFSTSYKVNDVLTVGLNGFVAESSADYDDFGADAANVTDGSERSLSAFATWDLGATQHELRLSGYSVDRDLVEPLGSGGFFYGDRQAISYQGTTEISSAFTLVYGADATRDSVRTSAQPGGQDTQVNGVFAQGIWSPTGDIDVSATLRFDENSRYGSFTSGRIAAAWQAAEGLTLRGAVARGFRAPSLYEQFGDTRFGIAANPNLTPERSNSYEIGVDYEWAGGASVSATLFKLDTENEIGFGASYINVAGISKRKGIELETRLPVFGTAELGLAYSYTDARQPSGARIARVPRHLLTLSLDGELADRVTGSLAIRHVADRPADGFPSRPMPDFTVVDAKIGYALSDTAELSLRVDNLFDEDYQEIADYGTSGRAIYVGISAKF</sequence>
<reference evidence="16 17" key="1">
    <citation type="submission" date="2020-02" db="EMBL/GenBank/DDBJ databases">
        <title>Rhodobacter translucens sp. nov., a novel bacterium isolated from activated sludge.</title>
        <authorList>
            <person name="Liu J."/>
        </authorList>
    </citation>
    <scope>NUCLEOTIDE SEQUENCE [LARGE SCALE GENOMIC DNA]</scope>
    <source>
        <strain evidence="16 17">HX-7-19</strain>
    </source>
</reference>
<keyword evidence="5 13" id="KW-0732">Signal</keyword>
<dbReference type="Gene3D" id="2.170.130.10">
    <property type="entry name" value="TonB-dependent receptor, plug domain"/>
    <property type="match status" value="1"/>
</dbReference>
<keyword evidence="2 10" id="KW-0813">Transport</keyword>
<comment type="caution">
    <text evidence="16">The sequence shown here is derived from an EMBL/GenBank/DDBJ whole genome shotgun (WGS) entry which is preliminary data.</text>
</comment>
<evidence type="ECO:0000256" key="11">
    <source>
        <dbReference type="PROSITE-ProRule" id="PRU10144"/>
    </source>
</evidence>
<gene>
    <name evidence="16" type="ORF">G5V65_02925</name>
</gene>
<dbReference type="InterPro" id="IPR012910">
    <property type="entry name" value="Plug_dom"/>
</dbReference>
<evidence type="ECO:0000256" key="6">
    <source>
        <dbReference type="ARBA" id="ARBA00023065"/>
    </source>
</evidence>
<dbReference type="PANTHER" id="PTHR30069">
    <property type="entry name" value="TONB-DEPENDENT OUTER MEMBRANE RECEPTOR"/>
    <property type="match status" value="1"/>
</dbReference>
<keyword evidence="3 10" id="KW-1134">Transmembrane beta strand</keyword>
<feature type="short sequence motif" description="TonB C-terminal box" evidence="11">
    <location>
        <begin position="594"/>
        <end position="611"/>
    </location>
</feature>
<dbReference type="Proteomes" id="UP000474758">
    <property type="component" value="Unassembled WGS sequence"/>
</dbReference>
<keyword evidence="16" id="KW-0675">Receptor</keyword>
<evidence type="ECO:0000256" key="9">
    <source>
        <dbReference type="ARBA" id="ARBA00023237"/>
    </source>
</evidence>
<dbReference type="CDD" id="cd01347">
    <property type="entry name" value="ligand_gated_channel"/>
    <property type="match status" value="1"/>
</dbReference>
<evidence type="ECO:0000259" key="15">
    <source>
        <dbReference type="Pfam" id="PF07715"/>
    </source>
</evidence>
<dbReference type="RefSeq" id="WP_165046939.1">
    <property type="nucleotide sequence ID" value="NZ_JAALFE010000002.1"/>
</dbReference>
<evidence type="ECO:0000256" key="1">
    <source>
        <dbReference type="ARBA" id="ARBA00004571"/>
    </source>
</evidence>
<dbReference type="EMBL" id="JAALFE010000002">
    <property type="protein sequence ID" value="NGQ89836.1"/>
    <property type="molecule type" value="Genomic_DNA"/>
</dbReference>
<dbReference type="PROSITE" id="PS52016">
    <property type="entry name" value="TONB_DEPENDENT_REC_3"/>
    <property type="match status" value="1"/>
</dbReference>
<dbReference type="Pfam" id="PF07715">
    <property type="entry name" value="Plug"/>
    <property type="match status" value="1"/>
</dbReference>
<evidence type="ECO:0000256" key="3">
    <source>
        <dbReference type="ARBA" id="ARBA00022452"/>
    </source>
</evidence>
<organism evidence="16 17">
    <name type="scientific">Paragemmobacter kunshanensis</name>
    <dbReference type="NCBI Taxonomy" id="2583234"/>
    <lineage>
        <taxon>Bacteria</taxon>
        <taxon>Pseudomonadati</taxon>
        <taxon>Pseudomonadota</taxon>
        <taxon>Alphaproteobacteria</taxon>
        <taxon>Rhodobacterales</taxon>
        <taxon>Paracoccaceae</taxon>
        <taxon>Paragemmobacter</taxon>
    </lineage>
</organism>
<keyword evidence="7 12" id="KW-0798">TonB box</keyword>